<dbReference type="Proteomes" id="UP000594261">
    <property type="component" value="Chromosome 3"/>
</dbReference>
<dbReference type="AlphaFoldDB" id="A0A7N2L366"/>
<accession>A0A7N2L366</accession>
<dbReference type="GO" id="GO:0003676">
    <property type="term" value="F:nucleic acid binding"/>
    <property type="evidence" value="ECO:0007669"/>
    <property type="project" value="InterPro"/>
</dbReference>
<keyword evidence="3" id="KW-1185">Reference proteome</keyword>
<evidence type="ECO:0000259" key="1">
    <source>
        <dbReference type="Pfam" id="PF13456"/>
    </source>
</evidence>
<reference evidence="2 3" key="1">
    <citation type="journal article" date="2016" name="G3 (Bethesda)">
        <title>First Draft Assembly and Annotation of the Genome of a California Endemic Oak Quercus lobata Nee (Fagaceae).</title>
        <authorList>
            <person name="Sork V.L."/>
            <person name="Fitz-Gibbon S.T."/>
            <person name="Puiu D."/>
            <person name="Crepeau M."/>
            <person name="Gugger P.F."/>
            <person name="Sherman R."/>
            <person name="Stevens K."/>
            <person name="Langley C.H."/>
            <person name="Pellegrini M."/>
            <person name="Salzberg S.L."/>
        </authorList>
    </citation>
    <scope>NUCLEOTIDE SEQUENCE [LARGE SCALE GENOMIC DNA]</scope>
    <source>
        <strain evidence="2 3">cv. SW786</strain>
    </source>
</reference>
<organism evidence="2 3">
    <name type="scientific">Quercus lobata</name>
    <name type="common">Valley oak</name>
    <dbReference type="NCBI Taxonomy" id="97700"/>
    <lineage>
        <taxon>Eukaryota</taxon>
        <taxon>Viridiplantae</taxon>
        <taxon>Streptophyta</taxon>
        <taxon>Embryophyta</taxon>
        <taxon>Tracheophyta</taxon>
        <taxon>Spermatophyta</taxon>
        <taxon>Magnoliopsida</taxon>
        <taxon>eudicotyledons</taxon>
        <taxon>Gunneridae</taxon>
        <taxon>Pentapetalae</taxon>
        <taxon>rosids</taxon>
        <taxon>fabids</taxon>
        <taxon>Fagales</taxon>
        <taxon>Fagaceae</taxon>
        <taxon>Quercus</taxon>
    </lineage>
</organism>
<dbReference type="EnsemblPlants" id="QL03p001714:mrna">
    <property type="protein sequence ID" value="QL03p001714:mrna"/>
    <property type="gene ID" value="QL03p001714"/>
</dbReference>
<name>A0A7N2L366_QUELO</name>
<sequence>MLRIPSKVKHFAWRACNDALPTMVNHLCRHIVASDVCEVYNSLPEDTLNAIWGCKELEVVWRQLSWAYPATNPPPGDFSSLLSDAIICALVSLPSLCHRSSRLQEACCKISSASKKRRVKLSRCQAQCSGAHQPHTSTKPILMELCFEAATLLAWGDAAVVIQAINCGSVEFSSYGHIIDDITHHSFVLTSSEFCFVNRSCNKVADVLAKKAKSGLELQVRRDDMPGEIALLVFADIC</sequence>
<dbReference type="GO" id="GO:0004523">
    <property type="term" value="F:RNA-DNA hybrid ribonuclease activity"/>
    <property type="evidence" value="ECO:0007669"/>
    <property type="project" value="InterPro"/>
</dbReference>
<proteinExistence type="predicted"/>
<protein>
    <recommendedName>
        <fullName evidence="1">RNase H type-1 domain-containing protein</fullName>
    </recommendedName>
</protein>
<dbReference type="InParanoid" id="A0A7N2L366"/>
<dbReference type="InterPro" id="IPR002156">
    <property type="entry name" value="RNaseH_domain"/>
</dbReference>
<evidence type="ECO:0000313" key="2">
    <source>
        <dbReference type="EnsemblPlants" id="QL03p001714:mrna"/>
    </source>
</evidence>
<dbReference type="Pfam" id="PF13456">
    <property type="entry name" value="RVT_3"/>
    <property type="match status" value="1"/>
</dbReference>
<dbReference type="Gramene" id="QL03p001714:mrna">
    <property type="protein sequence ID" value="QL03p001714:mrna"/>
    <property type="gene ID" value="QL03p001714"/>
</dbReference>
<reference evidence="2" key="2">
    <citation type="submission" date="2021-01" db="UniProtKB">
        <authorList>
            <consortium name="EnsemblPlants"/>
        </authorList>
    </citation>
    <scope>IDENTIFICATION</scope>
</reference>
<dbReference type="EMBL" id="LRBV02000003">
    <property type="status" value="NOT_ANNOTATED_CDS"/>
    <property type="molecule type" value="Genomic_DNA"/>
</dbReference>
<evidence type="ECO:0000313" key="3">
    <source>
        <dbReference type="Proteomes" id="UP000594261"/>
    </source>
</evidence>
<feature type="domain" description="RNase H type-1" evidence="1">
    <location>
        <begin position="155"/>
        <end position="212"/>
    </location>
</feature>